<organism evidence="2 3">
    <name type="scientific">Caulobacter phage CcrSC</name>
    <dbReference type="NCBI Taxonomy" id="2283272"/>
    <lineage>
        <taxon>Viruses</taxon>
        <taxon>Duplodnaviria</taxon>
        <taxon>Heunggongvirae</taxon>
        <taxon>Uroviricota</taxon>
        <taxon>Caudoviricetes</taxon>
        <taxon>Jeanschmidtviridae</taxon>
        <taxon>Bertelyvirus</taxon>
        <taxon>Bertelyvirus SC</taxon>
    </lineage>
</organism>
<evidence type="ECO:0000313" key="3">
    <source>
        <dbReference type="Proteomes" id="UP000259683"/>
    </source>
</evidence>
<protein>
    <submittedName>
        <fullName evidence="2">Uncharacterized protein</fullName>
    </submittedName>
</protein>
<dbReference type="EMBL" id="MH588547">
    <property type="protein sequence ID" value="AXQ69762.1"/>
    <property type="molecule type" value="Genomic_DNA"/>
</dbReference>
<gene>
    <name evidence="2" type="ORF">CcrSC_gp180c</name>
</gene>
<reference evidence="2" key="2">
    <citation type="submission" date="2021-07" db="EMBL/GenBank/DDBJ databases">
        <title>Giant CbK-like Caulobacter bacteriophages have genetically divergent genomes.</title>
        <authorList>
            <person name="Wilson K."/>
            <person name="Ely B."/>
        </authorList>
    </citation>
    <scope>NUCLEOTIDE SEQUENCE</scope>
</reference>
<reference evidence="2" key="1">
    <citation type="submission" date="2018-07" db="EMBL/GenBank/DDBJ databases">
        <authorList>
            <person name="Wilson K.M."/>
            <person name="Ely B."/>
        </authorList>
    </citation>
    <scope>NUCLEOTIDE SEQUENCE</scope>
</reference>
<name>A0A385EFW2_9CAUD</name>
<keyword evidence="3" id="KW-1185">Reference proteome</keyword>
<sequence length="43" mass="4777">MLGARILLLPEHGRVLADGGREEHGTSMSRSTSPCQEMRHGFR</sequence>
<evidence type="ECO:0000313" key="2">
    <source>
        <dbReference type="EMBL" id="AXQ69762.1"/>
    </source>
</evidence>
<dbReference type="Proteomes" id="UP000259683">
    <property type="component" value="Segment"/>
</dbReference>
<feature type="compositionally biased region" description="Polar residues" evidence="1">
    <location>
        <begin position="26"/>
        <end position="35"/>
    </location>
</feature>
<evidence type="ECO:0000256" key="1">
    <source>
        <dbReference type="SAM" id="MobiDB-lite"/>
    </source>
</evidence>
<proteinExistence type="predicted"/>
<feature type="region of interest" description="Disordered" evidence="1">
    <location>
        <begin position="17"/>
        <end position="43"/>
    </location>
</feature>
<accession>A0A385EFW2</accession>